<proteinExistence type="inferred from homology"/>
<evidence type="ECO:0000313" key="4">
    <source>
        <dbReference type="EMBL" id="GKV37042.1"/>
    </source>
</evidence>
<dbReference type="Proteomes" id="UP001054252">
    <property type="component" value="Unassembled WGS sequence"/>
</dbReference>
<dbReference type="GO" id="GO:0016746">
    <property type="term" value="F:acyltransferase activity"/>
    <property type="evidence" value="ECO:0007669"/>
    <property type="project" value="UniProtKB-KW"/>
</dbReference>
<dbReference type="Pfam" id="PF02458">
    <property type="entry name" value="Transferase"/>
    <property type="match status" value="1"/>
</dbReference>
<sequence length="460" mass="51648">MEVQIISKEIIKPASPTPQPLRNFKISVFDQLILSPYAPLIYFYPCSPNILDLDIPNKVEVLKKSLSKTLSYFYPLAGKIKDHLSIECNDEGAFFVEARINCRLQDFLAQPDLLFLHRFLPCDNVIRTEYPVEGIYASNIQVTVFECGGIAIAMCLSHKIIDGAASRLFLKVWTAAARGCTEAPPCPNFIPYVPDLFIPAKDSWLQDLRLMWGSLTKKGKCITRRFLFDATAVATLKHRATIEEVRIPTRVEAVSAFLWKCVMATSKARYGFQRPSVFIHLVNLRRRIPLPPALKENSIGSLLWIAAANHPGDCESDLPGLVEKLREAILKLDGHFVKKIKGEEGNSAISDYFRGITELGSRDGNDCFYFVSWCKLDLYETDFGWGKPLWVSSVGLQGSAVRNFCIINETRSGDGMEAWITLDEPDMTILERDPELLSFASLDPSPLTMSSAAPRFLSHM</sequence>
<comment type="similarity">
    <text evidence="1">Belongs to the plant acyltransferase family.</text>
</comment>
<dbReference type="PANTHER" id="PTHR31623:SF110">
    <property type="entry name" value="VINORINE SYNTHASE-LIKE"/>
    <property type="match status" value="1"/>
</dbReference>
<dbReference type="AlphaFoldDB" id="A0AAV5LK38"/>
<evidence type="ECO:0000256" key="3">
    <source>
        <dbReference type="ARBA" id="ARBA00023315"/>
    </source>
</evidence>
<evidence type="ECO:0000256" key="1">
    <source>
        <dbReference type="ARBA" id="ARBA00009861"/>
    </source>
</evidence>
<name>A0AAV5LK38_9ROSI</name>
<dbReference type="Gene3D" id="3.30.559.10">
    <property type="entry name" value="Chloramphenicol acetyltransferase-like domain"/>
    <property type="match status" value="2"/>
</dbReference>
<comment type="caution">
    <text evidence="4">The sequence shown here is derived from an EMBL/GenBank/DDBJ whole genome shotgun (WGS) entry which is preliminary data.</text>
</comment>
<reference evidence="4 5" key="1">
    <citation type="journal article" date="2021" name="Commun. Biol.">
        <title>The genome of Shorea leprosula (Dipterocarpaceae) highlights the ecological relevance of drought in aseasonal tropical rainforests.</title>
        <authorList>
            <person name="Ng K.K.S."/>
            <person name="Kobayashi M.J."/>
            <person name="Fawcett J.A."/>
            <person name="Hatakeyama M."/>
            <person name="Paape T."/>
            <person name="Ng C.H."/>
            <person name="Ang C.C."/>
            <person name="Tnah L.H."/>
            <person name="Lee C.T."/>
            <person name="Nishiyama T."/>
            <person name="Sese J."/>
            <person name="O'Brien M.J."/>
            <person name="Copetti D."/>
            <person name="Mohd Noor M.I."/>
            <person name="Ong R.C."/>
            <person name="Putra M."/>
            <person name="Sireger I.Z."/>
            <person name="Indrioko S."/>
            <person name="Kosugi Y."/>
            <person name="Izuno A."/>
            <person name="Isagi Y."/>
            <person name="Lee S.L."/>
            <person name="Shimizu K.K."/>
        </authorList>
    </citation>
    <scope>NUCLEOTIDE SEQUENCE [LARGE SCALE GENOMIC DNA]</scope>
    <source>
        <strain evidence="4">214</strain>
    </source>
</reference>
<keyword evidence="5" id="KW-1185">Reference proteome</keyword>
<organism evidence="4 5">
    <name type="scientific">Rubroshorea leprosula</name>
    <dbReference type="NCBI Taxonomy" id="152421"/>
    <lineage>
        <taxon>Eukaryota</taxon>
        <taxon>Viridiplantae</taxon>
        <taxon>Streptophyta</taxon>
        <taxon>Embryophyta</taxon>
        <taxon>Tracheophyta</taxon>
        <taxon>Spermatophyta</taxon>
        <taxon>Magnoliopsida</taxon>
        <taxon>eudicotyledons</taxon>
        <taxon>Gunneridae</taxon>
        <taxon>Pentapetalae</taxon>
        <taxon>rosids</taxon>
        <taxon>malvids</taxon>
        <taxon>Malvales</taxon>
        <taxon>Dipterocarpaceae</taxon>
        <taxon>Rubroshorea</taxon>
    </lineage>
</organism>
<evidence type="ECO:0000256" key="2">
    <source>
        <dbReference type="ARBA" id="ARBA00022679"/>
    </source>
</evidence>
<protein>
    <submittedName>
        <fullName evidence="4">Uncharacterized protein</fullName>
    </submittedName>
</protein>
<evidence type="ECO:0000313" key="5">
    <source>
        <dbReference type="Proteomes" id="UP001054252"/>
    </source>
</evidence>
<dbReference type="PANTHER" id="PTHR31623">
    <property type="entry name" value="F21J9.9"/>
    <property type="match status" value="1"/>
</dbReference>
<keyword evidence="2" id="KW-0808">Transferase</keyword>
<dbReference type="EMBL" id="BPVZ01000120">
    <property type="protein sequence ID" value="GKV37042.1"/>
    <property type="molecule type" value="Genomic_DNA"/>
</dbReference>
<accession>A0AAV5LK38</accession>
<keyword evidence="3" id="KW-0012">Acyltransferase</keyword>
<dbReference type="InterPro" id="IPR023213">
    <property type="entry name" value="CAT-like_dom_sf"/>
</dbReference>
<gene>
    <name evidence="4" type="ORF">SLEP1_g45111</name>
</gene>